<feature type="transmembrane region" description="Helical" evidence="5">
    <location>
        <begin position="200"/>
        <end position="222"/>
    </location>
</feature>
<dbReference type="Pfam" id="PF01040">
    <property type="entry name" value="UbiA"/>
    <property type="match status" value="1"/>
</dbReference>
<feature type="transmembrane region" description="Helical" evidence="5">
    <location>
        <begin position="85"/>
        <end position="116"/>
    </location>
</feature>
<dbReference type="PANTHER" id="PTHR11048:SF5">
    <property type="entry name" value="DECAPRENYL-PHOSPHATE PHOSPHORIBOSYLTRANSFERASE"/>
    <property type="match status" value="1"/>
</dbReference>
<feature type="transmembrane region" description="Helical" evidence="5">
    <location>
        <begin position="35"/>
        <end position="55"/>
    </location>
</feature>
<dbReference type="GO" id="GO:0005886">
    <property type="term" value="C:plasma membrane"/>
    <property type="evidence" value="ECO:0007669"/>
    <property type="project" value="TreeGrafter"/>
</dbReference>
<dbReference type="GO" id="GO:0016765">
    <property type="term" value="F:transferase activity, transferring alkyl or aryl (other than methyl) groups"/>
    <property type="evidence" value="ECO:0007669"/>
    <property type="project" value="InterPro"/>
</dbReference>
<dbReference type="InterPro" id="IPR000537">
    <property type="entry name" value="UbiA_prenyltransferase"/>
</dbReference>
<evidence type="ECO:0000256" key="1">
    <source>
        <dbReference type="ARBA" id="ARBA00004141"/>
    </source>
</evidence>
<keyword evidence="2 5" id="KW-0812">Transmembrane</keyword>
<dbReference type="CDD" id="cd13963">
    <property type="entry name" value="PT_UbiA_2"/>
    <property type="match status" value="1"/>
</dbReference>
<evidence type="ECO:0000313" key="7">
    <source>
        <dbReference type="Proteomes" id="UP000683246"/>
    </source>
</evidence>
<keyword evidence="3 5" id="KW-1133">Transmembrane helix</keyword>
<dbReference type="KEGG" id="vpy:HZI73_04360"/>
<keyword evidence="7" id="KW-1185">Reference proteome</keyword>
<evidence type="ECO:0000313" key="6">
    <source>
        <dbReference type="EMBL" id="QUI21571.1"/>
    </source>
</evidence>
<dbReference type="InterPro" id="IPR039653">
    <property type="entry name" value="Prenyltransferase"/>
</dbReference>
<protein>
    <submittedName>
        <fullName evidence="6">UbiA prenyltransferase family protein</fullName>
    </submittedName>
</protein>
<feature type="transmembrane region" description="Helical" evidence="5">
    <location>
        <begin position="155"/>
        <end position="172"/>
    </location>
</feature>
<evidence type="ECO:0000256" key="3">
    <source>
        <dbReference type="ARBA" id="ARBA00022989"/>
    </source>
</evidence>
<name>A0A8J8MHK3_9FIRM</name>
<dbReference type="EMBL" id="CP058649">
    <property type="protein sequence ID" value="QUI21571.1"/>
    <property type="molecule type" value="Genomic_DNA"/>
</dbReference>
<dbReference type="GO" id="GO:0009247">
    <property type="term" value="P:glycolipid biosynthetic process"/>
    <property type="evidence" value="ECO:0007669"/>
    <property type="project" value="TreeGrafter"/>
</dbReference>
<evidence type="ECO:0000256" key="2">
    <source>
        <dbReference type="ARBA" id="ARBA00022692"/>
    </source>
</evidence>
<dbReference type="AlphaFoldDB" id="A0A8J8MHK3"/>
<accession>A0A8J8MHK3</accession>
<keyword evidence="4 5" id="KW-0472">Membrane</keyword>
<evidence type="ECO:0000256" key="4">
    <source>
        <dbReference type="ARBA" id="ARBA00023136"/>
    </source>
</evidence>
<dbReference type="RefSeq" id="WP_212697042.1">
    <property type="nucleotide sequence ID" value="NZ_CP058649.1"/>
</dbReference>
<evidence type="ECO:0000256" key="5">
    <source>
        <dbReference type="SAM" id="Phobius"/>
    </source>
</evidence>
<proteinExistence type="predicted"/>
<dbReference type="PANTHER" id="PTHR11048">
    <property type="entry name" value="PRENYLTRANSFERASES"/>
    <property type="match status" value="1"/>
</dbReference>
<reference evidence="6" key="1">
    <citation type="submission" date="2020-07" db="EMBL/GenBank/DDBJ databases">
        <title>Vallitalea pronyensis genome.</title>
        <authorList>
            <person name="Postec A."/>
        </authorList>
    </citation>
    <scope>NUCLEOTIDE SEQUENCE</scope>
    <source>
        <strain evidence="6">FatNI3</strain>
    </source>
</reference>
<comment type="subcellular location">
    <subcellularLocation>
        <location evidence="1">Membrane</location>
        <topology evidence="1">Multi-pass membrane protein</topology>
    </subcellularLocation>
</comment>
<dbReference type="Proteomes" id="UP000683246">
    <property type="component" value="Chromosome"/>
</dbReference>
<feature type="transmembrane region" description="Helical" evidence="5">
    <location>
        <begin position="128"/>
        <end position="149"/>
    </location>
</feature>
<gene>
    <name evidence="6" type="ORF">HZI73_04360</name>
</gene>
<dbReference type="InterPro" id="IPR044878">
    <property type="entry name" value="UbiA_sf"/>
</dbReference>
<dbReference type="Gene3D" id="1.10.357.140">
    <property type="entry name" value="UbiA prenyltransferase"/>
    <property type="match status" value="1"/>
</dbReference>
<sequence length="285" mass="32678">MKNYIALMRPKQWIKNVFVLASLLFSKNFLIGHKIWTIVLLTGYFIIISSIIYVFNDMVDVDKDRYHPKKKYRPLACGALTKKQAIIFLVVLGIIAMMVSLFFEPLVNGIILIYMINNIGYSLIFKHYVIIDAIIIAMGFLLRVVVGALAIHEHVSSWILICTFFMAMLMALGKRRSEIICLEEKANAHRKNLQLYSIQVLDYMLLICVACTIMTYSLYSILEQQSQLFLITILFVFYGVIRYIFLLFNSDGSKMPEELIIEDQPLVMAIACYGLVTIGILAFIP</sequence>
<organism evidence="6 7">
    <name type="scientific">Vallitalea pronyensis</name>
    <dbReference type="NCBI Taxonomy" id="1348613"/>
    <lineage>
        <taxon>Bacteria</taxon>
        <taxon>Bacillati</taxon>
        <taxon>Bacillota</taxon>
        <taxon>Clostridia</taxon>
        <taxon>Lachnospirales</taxon>
        <taxon>Vallitaleaceae</taxon>
        <taxon>Vallitalea</taxon>
    </lineage>
</organism>
<feature type="transmembrane region" description="Helical" evidence="5">
    <location>
        <begin position="228"/>
        <end position="245"/>
    </location>
</feature>
<feature type="transmembrane region" description="Helical" evidence="5">
    <location>
        <begin position="266"/>
        <end position="284"/>
    </location>
</feature>